<dbReference type="EMBL" id="CP073581">
    <property type="protein sequence ID" value="QUJ76953.1"/>
    <property type="molecule type" value="Genomic_DNA"/>
</dbReference>
<evidence type="ECO:0000313" key="1">
    <source>
        <dbReference type="EMBL" id="QUJ76953.1"/>
    </source>
</evidence>
<gene>
    <name evidence="1" type="ORF">KDD17_02570</name>
</gene>
<keyword evidence="2" id="KW-1185">Reference proteome</keyword>
<dbReference type="AlphaFoldDB" id="A0A975PMM2"/>
<dbReference type="Proteomes" id="UP000683291">
    <property type="component" value="Chromosome 1"/>
</dbReference>
<organism evidence="1 2">
    <name type="scientific">Sulfitobacter albidus</name>
    <dbReference type="NCBI Taxonomy" id="2829501"/>
    <lineage>
        <taxon>Bacteria</taxon>
        <taxon>Pseudomonadati</taxon>
        <taxon>Pseudomonadota</taxon>
        <taxon>Alphaproteobacteria</taxon>
        <taxon>Rhodobacterales</taxon>
        <taxon>Roseobacteraceae</taxon>
        <taxon>Sulfitobacter</taxon>
    </lineage>
</organism>
<sequence length="175" mass="19332">MTKYVPIMPDLGHEPPKNTRISLAFCDVLKALKAFTIAERDLEDIAHSQDPAYSMWAADTERAFEHLADALGKVHCLPLEICEDIPLKRMTLLIDTMIGHEEPGGARALQFEMQLMFFTKLQAAGLSPTAIHRNGLLIHGRHLVNAMLCLPLFDGAPVDDASSGDCATDKLTFDF</sequence>
<evidence type="ECO:0000313" key="2">
    <source>
        <dbReference type="Proteomes" id="UP000683291"/>
    </source>
</evidence>
<dbReference type="KEGG" id="sual:KDD17_02570"/>
<name>A0A975PMM2_9RHOB</name>
<dbReference type="RefSeq" id="WP_212705149.1">
    <property type="nucleotide sequence ID" value="NZ_CP073581.1"/>
</dbReference>
<proteinExistence type="predicted"/>
<accession>A0A975PMM2</accession>
<reference evidence="1" key="1">
    <citation type="submission" date="2021-04" db="EMBL/GenBank/DDBJ databases">
        <title>Complete genome sequence for Sulfitobacter sp. strain JK7-1.</title>
        <authorList>
            <person name="Park S.-J."/>
        </authorList>
    </citation>
    <scope>NUCLEOTIDE SEQUENCE</scope>
    <source>
        <strain evidence="1">JK7-1</strain>
    </source>
</reference>
<protein>
    <submittedName>
        <fullName evidence="1">Uncharacterized protein</fullName>
    </submittedName>
</protein>